<gene>
    <name evidence="9" type="ORF">GCM10023330_10490</name>
</gene>
<dbReference type="Pfam" id="PF14322">
    <property type="entry name" value="SusD-like_3"/>
    <property type="match status" value="1"/>
</dbReference>
<keyword evidence="4" id="KW-0472">Membrane</keyword>
<keyword evidence="5" id="KW-0998">Cell outer membrane</keyword>
<keyword evidence="10" id="KW-1185">Reference proteome</keyword>
<evidence type="ECO:0000259" key="7">
    <source>
        <dbReference type="Pfam" id="PF07980"/>
    </source>
</evidence>
<evidence type="ECO:0000256" key="6">
    <source>
        <dbReference type="SAM" id="SignalP"/>
    </source>
</evidence>
<organism evidence="9 10">
    <name type="scientific">Litoribaculum gwangyangense</name>
    <dbReference type="NCBI Taxonomy" id="1130722"/>
    <lineage>
        <taxon>Bacteria</taxon>
        <taxon>Pseudomonadati</taxon>
        <taxon>Bacteroidota</taxon>
        <taxon>Flavobacteriia</taxon>
        <taxon>Flavobacteriales</taxon>
        <taxon>Flavobacteriaceae</taxon>
        <taxon>Litoribaculum</taxon>
    </lineage>
</organism>
<evidence type="ECO:0000313" key="10">
    <source>
        <dbReference type="Proteomes" id="UP001501433"/>
    </source>
</evidence>
<protein>
    <submittedName>
        <fullName evidence="9">RagB/SusD family nutrient uptake outer membrane protein</fullName>
    </submittedName>
</protein>
<proteinExistence type="inferred from homology"/>
<dbReference type="Proteomes" id="UP001501433">
    <property type="component" value="Unassembled WGS sequence"/>
</dbReference>
<evidence type="ECO:0000256" key="1">
    <source>
        <dbReference type="ARBA" id="ARBA00004442"/>
    </source>
</evidence>
<feature type="signal peptide" evidence="6">
    <location>
        <begin position="1"/>
        <end position="29"/>
    </location>
</feature>
<accession>A0ABP9C7R7</accession>
<evidence type="ECO:0000259" key="8">
    <source>
        <dbReference type="Pfam" id="PF14322"/>
    </source>
</evidence>
<comment type="caution">
    <text evidence="9">The sequence shown here is derived from an EMBL/GenBank/DDBJ whole genome shotgun (WGS) entry which is preliminary data.</text>
</comment>
<dbReference type="InterPro" id="IPR011990">
    <property type="entry name" value="TPR-like_helical_dom_sf"/>
</dbReference>
<evidence type="ECO:0000256" key="3">
    <source>
        <dbReference type="ARBA" id="ARBA00022729"/>
    </source>
</evidence>
<evidence type="ECO:0000256" key="4">
    <source>
        <dbReference type="ARBA" id="ARBA00023136"/>
    </source>
</evidence>
<comment type="similarity">
    <text evidence="2">Belongs to the SusD family.</text>
</comment>
<comment type="subcellular location">
    <subcellularLocation>
        <location evidence="1">Cell outer membrane</location>
    </subcellularLocation>
</comment>
<evidence type="ECO:0000256" key="5">
    <source>
        <dbReference type="ARBA" id="ARBA00023237"/>
    </source>
</evidence>
<dbReference type="RefSeq" id="WP_345275888.1">
    <property type="nucleotide sequence ID" value="NZ_BAABJW010000001.1"/>
</dbReference>
<dbReference type="InterPro" id="IPR033985">
    <property type="entry name" value="SusD-like_N"/>
</dbReference>
<keyword evidence="3 6" id="KW-0732">Signal</keyword>
<dbReference type="InterPro" id="IPR012944">
    <property type="entry name" value="SusD_RagB_dom"/>
</dbReference>
<name>A0ABP9C7R7_9FLAO</name>
<dbReference type="EMBL" id="BAABJW010000001">
    <property type="protein sequence ID" value="GAA4805882.1"/>
    <property type="molecule type" value="Genomic_DNA"/>
</dbReference>
<feature type="domain" description="SusD-like N-terminal" evidence="8">
    <location>
        <begin position="106"/>
        <end position="250"/>
    </location>
</feature>
<feature type="domain" description="RagB/SusD" evidence="7">
    <location>
        <begin position="356"/>
        <end position="543"/>
    </location>
</feature>
<feature type="chain" id="PRO_5045235376" evidence="6">
    <location>
        <begin position="30"/>
        <end position="544"/>
    </location>
</feature>
<reference evidence="10" key="1">
    <citation type="journal article" date="2019" name="Int. J. Syst. Evol. Microbiol.">
        <title>The Global Catalogue of Microorganisms (GCM) 10K type strain sequencing project: providing services to taxonomists for standard genome sequencing and annotation.</title>
        <authorList>
            <consortium name="The Broad Institute Genomics Platform"/>
            <consortium name="The Broad Institute Genome Sequencing Center for Infectious Disease"/>
            <person name="Wu L."/>
            <person name="Ma J."/>
        </authorList>
    </citation>
    <scope>NUCLEOTIDE SEQUENCE [LARGE SCALE GENOMIC DNA]</scope>
    <source>
        <strain evidence="10">JCM 18325</strain>
    </source>
</reference>
<evidence type="ECO:0000313" key="9">
    <source>
        <dbReference type="EMBL" id="GAA4805882.1"/>
    </source>
</evidence>
<dbReference type="Pfam" id="PF07980">
    <property type="entry name" value="SusD_RagB"/>
    <property type="match status" value="1"/>
</dbReference>
<dbReference type="Gene3D" id="1.25.40.390">
    <property type="match status" value="1"/>
</dbReference>
<dbReference type="SUPFAM" id="SSF48452">
    <property type="entry name" value="TPR-like"/>
    <property type="match status" value="1"/>
</dbReference>
<evidence type="ECO:0000256" key="2">
    <source>
        <dbReference type="ARBA" id="ARBA00006275"/>
    </source>
</evidence>
<sequence length="544" mass="60330">MKNKILNKMKRKIYLVVLTMSLLFPYSCSDDYLEAVPTDAISDGAAYANVDNVALVLNGLHRQMYVSALQGGGTPNGESYFMPALDFIAGEVIHTGPGFNWMKGEARWLSHTNANSTISFDFWFQRYHFVNISSAIINNIASSNFTPTPKLNDILGQAHAYRAWAYYRLVTTFAKGYLIGNPSTDPGVPLILNQGAPLEGAPRATVAEVYEQIEEDIDGAIEYLKKASAPENKSHISLNTAYGIKARIALSKGDWSTAASSAALARQGFPLFNEEQWHAGFNSVDLPEAMWASRIIDTESNFFASYFYYISFMFNGGECRGNNKIINIDLYNSIPSTDHRTKAWLPNAPNTNSAAYNGQGGSAAADPNYDDEATFQAAKAAIIAEFGATSRHNTHPYMNVKFKQSRPGTNNPDDVIYMRSAEMYLIEAEAKAMLNDITGAQNVLEAFAITRDPAFDKTAFTTQASLMEQIKFQRRVELWGEGFAYHDKIRWDEGIDQTTSGASLVIYGDAFIQDKPSTNDSWVFKIPQQEIDSNPFLTESNQNP</sequence>